<reference evidence="2" key="1">
    <citation type="submission" date="2023-03" db="EMBL/GenBank/DDBJ databases">
        <authorList>
            <person name="Julca I."/>
        </authorList>
    </citation>
    <scope>NUCLEOTIDE SEQUENCE</scope>
</reference>
<feature type="region of interest" description="Disordered" evidence="1">
    <location>
        <begin position="45"/>
        <end position="68"/>
    </location>
</feature>
<name>A0AAV1D701_OLDCO</name>
<protein>
    <submittedName>
        <fullName evidence="2">OLC1v1001503C1</fullName>
    </submittedName>
</protein>
<gene>
    <name evidence="2" type="ORF">OLC1_LOCUS12300</name>
</gene>
<evidence type="ECO:0000313" key="3">
    <source>
        <dbReference type="Proteomes" id="UP001161247"/>
    </source>
</evidence>
<evidence type="ECO:0000256" key="1">
    <source>
        <dbReference type="SAM" id="MobiDB-lite"/>
    </source>
</evidence>
<feature type="compositionally biased region" description="Basic and acidic residues" evidence="1">
    <location>
        <begin position="49"/>
        <end position="68"/>
    </location>
</feature>
<accession>A0AAV1D701</accession>
<proteinExistence type="predicted"/>
<keyword evidence="3" id="KW-1185">Reference proteome</keyword>
<evidence type="ECO:0000313" key="2">
    <source>
        <dbReference type="EMBL" id="CAI9103071.1"/>
    </source>
</evidence>
<organism evidence="2 3">
    <name type="scientific">Oldenlandia corymbosa var. corymbosa</name>
    <dbReference type="NCBI Taxonomy" id="529605"/>
    <lineage>
        <taxon>Eukaryota</taxon>
        <taxon>Viridiplantae</taxon>
        <taxon>Streptophyta</taxon>
        <taxon>Embryophyta</taxon>
        <taxon>Tracheophyta</taxon>
        <taxon>Spermatophyta</taxon>
        <taxon>Magnoliopsida</taxon>
        <taxon>eudicotyledons</taxon>
        <taxon>Gunneridae</taxon>
        <taxon>Pentapetalae</taxon>
        <taxon>asterids</taxon>
        <taxon>lamiids</taxon>
        <taxon>Gentianales</taxon>
        <taxon>Rubiaceae</taxon>
        <taxon>Rubioideae</taxon>
        <taxon>Spermacoceae</taxon>
        <taxon>Hedyotis-Oldenlandia complex</taxon>
        <taxon>Oldenlandia</taxon>
    </lineage>
</organism>
<dbReference type="Proteomes" id="UP001161247">
    <property type="component" value="Chromosome 4"/>
</dbReference>
<dbReference type="AlphaFoldDB" id="A0AAV1D701"/>
<sequence length="201" mass="22897">MAKIVRKVTKKGVGEEIKVKEVVINEGNYVQNDKLPLTEADLEVLEQEQSPKKQTENSDNGKREDRWVSWADANEKKPAENPWQNFDVEQFRGNGSELEFITPGEVNGRKIYQVQSRGIDVNRVRASVGKVVSDGMVKDKAGKGNSISRQEANTKSLDKGEERIYRPMVSFRCKAIVPWRTQEEYTLYALELPSVMCTLLY</sequence>
<dbReference type="EMBL" id="OX459121">
    <property type="protein sequence ID" value="CAI9103071.1"/>
    <property type="molecule type" value="Genomic_DNA"/>
</dbReference>